<evidence type="ECO:0000256" key="3">
    <source>
        <dbReference type="ARBA" id="ARBA00022840"/>
    </source>
</evidence>
<feature type="binding site" evidence="11 13">
    <location>
        <position position="45"/>
    </location>
    <ligand>
        <name>ADP</name>
        <dbReference type="ChEBI" id="CHEBI:456216"/>
    </ligand>
</feature>
<comment type="domain">
    <text evidence="5">The N-terminus contains an ATPase domain. The C-terminus contains an endonuclease domain.</text>
</comment>
<gene>
    <name evidence="7" type="ORF">P74p84</name>
</gene>
<evidence type="ECO:0000256" key="4">
    <source>
        <dbReference type="ARBA" id="ARBA00023219"/>
    </source>
</evidence>
<dbReference type="PDBsum" id="5TGE"/>
<dbReference type="Gene3D" id="3.30.420.240">
    <property type="match status" value="1"/>
</dbReference>
<feature type="binding site" evidence="11 13">
    <location>
        <position position="44"/>
    </location>
    <ligand>
        <name>ADP</name>
        <dbReference type="ChEBI" id="CHEBI:456216"/>
    </ligand>
</feature>
<organism evidence="7 8">
    <name type="scientific">Thermus phage P74-26</name>
    <dbReference type="NCBI Taxonomy" id="2914007"/>
    <lineage>
        <taxon>Viruses</taxon>
        <taxon>Duplodnaviria</taxon>
        <taxon>Heunggongvirae</taxon>
        <taxon>Uroviricota</taxon>
        <taxon>Caudoviricetes</taxon>
        <taxon>Oshimavirus</taxon>
        <taxon>Thermus virus P74-26</taxon>
    </lineage>
</organism>
<feature type="binding site" evidence="11">
    <location>
        <position position="79"/>
    </location>
    <ligand>
        <name>ADP</name>
        <dbReference type="ChEBI" id="CHEBI:456216"/>
    </ligand>
</feature>
<dbReference type="InterPro" id="IPR027417">
    <property type="entry name" value="P-loop_NTPase"/>
</dbReference>
<feature type="binding site" evidence="5">
    <location>
        <position position="347"/>
    </location>
    <ligand>
        <name>Mg(2+)</name>
        <dbReference type="ChEBI" id="CHEBI:18420"/>
        <label>2</label>
        <note>catalytic; for nuclease activity</note>
    </ligand>
</feature>
<keyword evidence="9 10" id="KW-0002">3D-structure</keyword>
<dbReference type="EvolutionaryTrace" id="A7XXR1"/>
<evidence type="ECO:0007829" key="10">
    <source>
        <dbReference type="PDB" id="4ZNJ"/>
    </source>
</evidence>
<dbReference type="PDB" id="4ZNI">
    <property type="method" value="X-ray"/>
    <property type="resolution" value="2.10 A"/>
    <property type="chains" value="A=1-256"/>
</dbReference>
<dbReference type="GO" id="GO:0019073">
    <property type="term" value="P:viral DNA genome packaging"/>
    <property type="evidence" value="ECO:0007669"/>
    <property type="project" value="UniProtKB-UniRule"/>
</dbReference>
<evidence type="ECO:0007829" key="13">
    <source>
        <dbReference type="PDB" id="7KS4"/>
    </source>
</evidence>
<dbReference type="EMBL" id="EU100884">
    <property type="protein sequence ID" value="ABU97034.1"/>
    <property type="molecule type" value="Genomic_DNA"/>
</dbReference>
<dbReference type="SMR" id="A7XXR1"/>
<evidence type="ECO:0000256" key="2">
    <source>
        <dbReference type="ARBA" id="ARBA00022741"/>
    </source>
</evidence>
<keyword evidence="5" id="KW-0255">Endonuclease</keyword>
<keyword evidence="5 11" id="KW-0479">Metal-binding</keyword>
<dbReference type="PDBsum" id="4ZNL"/>
<keyword evidence="4 5" id="KW-0231">Viral genome packaging</keyword>
<comment type="similarity">
    <text evidence="5">Belongs to the Tequatrovirus large terminase family.</text>
</comment>
<feature type="domain" description="Terminase large subunit gp17-like C-terminal" evidence="6">
    <location>
        <begin position="291"/>
        <end position="439"/>
    </location>
</feature>
<dbReference type="GO" id="GO:0051276">
    <property type="term" value="P:chromosome organization"/>
    <property type="evidence" value="ECO:0007669"/>
    <property type="project" value="UniProtKB-UniRule"/>
</dbReference>
<dbReference type="PDBsum" id="4ZNI"/>
<dbReference type="PDB" id="4ZNL">
    <property type="method" value="X-ray"/>
    <property type="resolution" value="2.07 A"/>
    <property type="chains" value="A/B/C=1-256"/>
</dbReference>
<feature type="binding site" evidence="5">
    <location>
        <position position="429"/>
    </location>
    <ligand>
        <name>Mg(2+)</name>
        <dbReference type="ChEBI" id="CHEBI:18420"/>
        <label>1</label>
        <note>catalytic; for nuclease activity</note>
    </ligand>
</feature>
<feature type="binding site" evidence="13">
    <location>
        <position position="149"/>
    </location>
    <ligand>
        <name>Mg(2+)</name>
        <dbReference type="ChEBI" id="CHEBI:18420"/>
        <label>1</label>
    </ligand>
</feature>
<evidence type="ECO:0000259" key="6">
    <source>
        <dbReference type="Pfam" id="PF17289"/>
    </source>
</evidence>
<dbReference type="Proteomes" id="UP000001133">
    <property type="component" value="Segment"/>
</dbReference>
<dbReference type="Pfam" id="PF03237">
    <property type="entry name" value="Terminase_6N"/>
    <property type="match status" value="1"/>
</dbReference>
<proteinExistence type="evidence at protein level"/>
<evidence type="ECO:0000256" key="1">
    <source>
        <dbReference type="ARBA" id="ARBA00022612"/>
    </source>
</evidence>
<dbReference type="PDBsum" id="4ZNJ"/>
<dbReference type="EC" id="3.6.4.-" evidence="5"/>
<protein>
    <recommendedName>
        <fullName evidence="5">Terminase, large subunit</fullName>
    </recommendedName>
    <alternativeName>
        <fullName evidence="5">DNA-packaging protein</fullName>
    </alternativeName>
    <domain>
        <recommendedName>
            <fullName evidence="5">ATPase</fullName>
            <ecNumber evidence="5">3.6.4.-</ecNumber>
        </recommendedName>
    </domain>
    <domain>
        <recommendedName>
            <fullName evidence="5">Endonuclease</fullName>
            <ecNumber evidence="5">3.1.21.-</ecNumber>
        </recommendedName>
    </domain>
</protein>
<evidence type="ECO:0000313" key="8">
    <source>
        <dbReference type="Proteomes" id="UP000001133"/>
    </source>
</evidence>
<feature type="binding site" evidence="5">
    <location>
        <position position="294"/>
    </location>
    <ligand>
        <name>Mg(2+)</name>
        <dbReference type="ChEBI" id="CHEBI:18420"/>
        <label>1</label>
        <note>catalytic; for nuclease activity</note>
    </ligand>
</feature>
<feature type="binding site" evidence="11 13">
    <location>
        <position position="17"/>
    </location>
    <ligand>
        <name>ADP</name>
        <dbReference type="ChEBI" id="CHEBI:456216"/>
    </ligand>
</feature>
<feature type="site" description="Modulates nuclease activity" evidence="5">
    <location>
        <position position="300"/>
    </location>
</feature>
<feature type="binding site" evidence="11 13">
    <location>
        <position position="43"/>
    </location>
    <ligand>
        <name>ADP</name>
        <dbReference type="ChEBI" id="CHEBI:456216"/>
    </ligand>
</feature>
<feature type="binding site" evidence="13">
    <location>
        <position position="43"/>
    </location>
    <ligand>
        <name>Mg(2+)</name>
        <dbReference type="ChEBI" id="CHEBI:18420"/>
        <label>1</label>
    </ligand>
</feature>
<dbReference type="InterPro" id="IPR035421">
    <property type="entry name" value="Terminase_6C"/>
</dbReference>
<dbReference type="HAMAP" id="MF_04146">
    <property type="entry name" value="TERL_T4"/>
    <property type="match status" value="1"/>
</dbReference>
<feature type="binding site" evidence="5">
    <location>
        <position position="294"/>
    </location>
    <ligand>
        <name>Mg(2+)</name>
        <dbReference type="ChEBI" id="CHEBI:18420"/>
        <label>2</label>
        <note>catalytic; for nuclease activity</note>
    </ligand>
</feature>
<dbReference type="KEGG" id="vg:5600564"/>
<dbReference type="RefSeq" id="YP_001468054.1">
    <property type="nucleotide sequence ID" value="NC_009804.1"/>
</dbReference>
<feature type="active site" description="For ATPase activity" evidence="5">
    <location>
        <position position="150"/>
    </location>
</feature>
<dbReference type="OrthoDB" id="6504at10239"/>
<dbReference type="PDBsum" id="4ZNK"/>
<keyword evidence="5" id="KW-0540">Nuclease</keyword>
<sequence>MKRLRPSDKFFELLGYKPHHVQLAIHRSTAKRRVACLGRQSGKSEAASVEAVFELFARPGSQGWIIAPTYDQAEIIFGRVVEKVERLAEVFPATEVQLQRRRLRLLVHHYDRPVNAPGAKRVATSEFRGKSADRPDNLRGATLDFVILDEAAMIPFSVWSEAIEPTLSVRDGWALIISTPKGLNWFYEFFLMGWRGGLKEGIPNSGINQTHPDFESFHAASWDVWPERREWYMERRLYIPDLEFRQEYGAEFVSHSNSVFSGLDMLILLPYERRGTRLVVEDYRPDHIYCIGADFGKNQDYSVFSVLDLDTGAIVCLERMNGATWSDQVARLKALSEDYGHAYVVADTWGVGDAIAEELDAQGINYTPLPVKSSSVKEQLISNLALLMEKGQVAVPNDKTILDELRNFRYYRTASGNQVMRAYGRGHDDIVMSLALAYSQYEGKDGYKFELAEERPSKLKHEESVMSLVEDDFTDLELANRAFSA</sequence>
<keyword evidence="3 5" id="KW-0067">ATP-binding</keyword>
<accession>A7XXR1</accession>
<dbReference type="GO" id="GO:0005524">
    <property type="term" value="F:ATP binding"/>
    <property type="evidence" value="ECO:0007669"/>
    <property type="project" value="UniProtKB-KW"/>
</dbReference>
<dbReference type="GeneID" id="5600564"/>
<keyword evidence="8" id="KW-1185">Reference proteome</keyword>
<dbReference type="PDB" id="4ZNJ">
    <property type="method" value="X-ray"/>
    <property type="resolution" value="2.53 A"/>
    <property type="chains" value="A=1-256"/>
</dbReference>
<evidence type="ECO:0000256" key="5">
    <source>
        <dbReference type="HAMAP-Rule" id="MF_04146"/>
    </source>
</evidence>
<evidence type="ECO:0007829" key="12">
    <source>
        <dbReference type="PDB" id="5TGE"/>
    </source>
</evidence>
<keyword evidence="5" id="KW-0378">Hydrolase</keyword>
<keyword evidence="2 5" id="KW-0547">Nucleotide-binding</keyword>
<dbReference type="Gene3D" id="3.40.50.300">
    <property type="entry name" value="P-loop containing nucleotide triphosphate hydrolases"/>
    <property type="match status" value="1"/>
</dbReference>
<reference evidence="12" key="3">
    <citation type="journal article" date="2017" name="Nucleic Acids Res.">
        <title>The large terminase DNA packaging motor grips DNA with its ATPase domain for cleavage by the flexible nuclease domain.</title>
        <authorList>
            <person name="Hilbert B.J."/>
            <person name="Hayes J.A."/>
            <person name="Stone N.P."/>
            <person name="Xu R.G."/>
            <person name="Kelch B.A."/>
        </authorList>
    </citation>
    <scope>X-RAY CRYSTALLOGRAPHY (2.60 ANGSTROMS) OF 257-485</scope>
</reference>
<reference evidence="9 10" key="2">
    <citation type="journal article" date="2015" name="Proc. Natl. Acad. Sci. U.S.A.">
        <title>Structure and mechanism of the ATPase that powers viral genome packaging.</title>
        <authorList>
            <person name="Hilbert B.J."/>
            <person name="Hayes J.A."/>
            <person name="Stone N.P."/>
            <person name="Duffy C.M."/>
            <person name="Sankaran B."/>
            <person name="Kelch B.A."/>
        </authorList>
    </citation>
    <scope>X-RAY CRYSTALLOGRAPHY (1.93 ANGSTROMS) OF 1-256 IN COMPLEX WITH ADP AND MG(2+)</scope>
</reference>
<dbReference type="PDB" id="5TGE">
    <property type="method" value="X-ray"/>
    <property type="resolution" value="2.60 A"/>
    <property type="chains" value="A=257-485"/>
</dbReference>
<dbReference type="GO" id="GO:0098009">
    <property type="term" value="C:viral terminase, large subunit"/>
    <property type="evidence" value="ECO:0007669"/>
    <property type="project" value="UniProtKB-UniRule"/>
</dbReference>
<comment type="subunit">
    <text evidence="5">Interacts with the terminase small subunit; the active complex is probably heterooligomeric. Interacts with the portal protein.</text>
</comment>
<evidence type="ECO:0000313" key="7">
    <source>
        <dbReference type="EMBL" id="ABU97034.1"/>
    </source>
</evidence>
<dbReference type="PDB" id="7KS4">
    <property type="method" value="X-ray"/>
    <property type="resolution" value="1.89 A"/>
    <property type="chains" value="B=1-256"/>
</dbReference>
<name>A7XXR1_BP742</name>
<dbReference type="InterPro" id="IPR044267">
    <property type="entry name" value="Terminase_large_su_gp17-like"/>
</dbReference>
<dbReference type="EC" id="3.1.21.-" evidence="5"/>
<feature type="binding site" evidence="11">
    <location>
        <position position="44"/>
    </location>
    <ligand>
        <name>Mg(2+)</name>
        <dbReference type="ChEBI" id="CHEBI:18420"/>
        <label>2</label>
    </ligand>
</feature>
<feature type="binding site" evidence="11">
    <location>
        <position position="149"/>
    </location>
    <ligand>
        <name>Mg(2+)</name>
        <dbReference type="ChEBI" id="CHEBI:18420"/>
        <label>2</label>
    </ligand>
</feature>
<keyword evidence="5" id="KW-0460">Magnesium</keyword>
<feature type="binding site" evidence="11 13">
    <location>
        <position position="42"/>
    </location>
    <ligand>
        <name>ADP</name>
        <dbReference type="ChEBI" id="CHEBI:456216"/>
    </ligand>
</feature>
<feature type="binding site" evidence="11 13">
    <location>
        <position position="41"/>
    </location>
    <ligand>
        <name>ADP</name>
        <dbReference type="ChEBI" id="CHEBI:456216"/>
    </ligand>
</feature>
<keyword evidence="1 5" id="KW-1188">Viral release from host cell</keyword>
<feature type="short sequence motif" description="Walker B motif" evidence="5">
    <location>
        <begin position="145"/>
        <end position="150"/>
    </location>
</feature>
<comment type="caution">
    <text evidence="5">Lacks conserved residue(s) required for the propagation of feature annotation.</text>
</comment>
<feature type="binding site" evidence="11 13">
    <location>
        <position position="40"/>
    </location>
    <ligand>
        <name>ADP</name>
        <dbReference type="ChEBI" id="CHEBI:456216"/>
    </ligand>
</feature>
<reference evidence="13" key="4">
    <citation type="journal article" date="2021" name="Proc. Natl. Acad. Sci. U.S.A.">
        <title>Viral packaging ATPases utilize a glutamate switch to couple ATPase activity and DNA translocation.</title>
        <authorList>
            <person name="Pajak J."/>
            <person name="Atz R."/>
            <person name="Hilbert B.J."/>
            <person name="Morais M.C."/>
            <person name="Kelch B.A."/>
            <person name="Jardine P.J."/>
            <person name="Arya G."/>
        </authorList>
    </citation>
    <scope>X-RAY CRYSTALLOGRAPHY (1.89 ANGSTROMS) OF 1-256 IN COMPLEX WITH ADP AND MG(2+)</scope>
</reference>
<dbReference type="Pfam" id="PF17289">
    <property type="entry name" value="Terminase_6C"/>
    <property type="match status" value="1"/>
</dbReference>
<dbReference type="GO" id="GO:0016887">
    <property type="term" value="F:ATP hydrolysis activity"/>
    <property type="evidence" value="ECO:0007669"/>
    <property type="project" value="InterPro"/>
</dbReference>
<feature type="binding site" evidence="11 13">
    <location>
        <position position="22"/>
    </location>
    <ligand>
        <name>ADP</name>
        <dbReference type="ChEBI" id="CHEBI:456216"/>
    </ligand>
</feature>
<comment type="function">
    <text evidence="5">The terminase large subunit acts as an ATP driven molecular motor necessary for viral DNA translocation into empty capsids and as an endonuclease that cuts the viral genome to initiate and to end a packaging reaction. The terminase lies at a unique vertex of the procapsid and is composed of two subunits, a small terminase subunit involved in viral DNA recognition (packaging sequence), and a large terminase subunit possessing endonucleolytic and ATPase activities. Both terminase subunits heterooligomerize and are docked on the portal protein to form the packaging machine. The terminase large subunit exhibits endonuclease activity and cleaves the viral genome concatemer. Once the capsid is packaged with the DNA, the terminase complex is substituted by the tail.</text>
</comment>
<comment type="cofactor">
    <cofactor evidence="5">
        <name>Mg(2+)</name>
        <dbReference type="ChEBI" id="CHEBI:18420"/>
    </cofactor>
    <text evidence="5">ATPase activity requires 1 Mg(2+) ion per subunit. Nuclease activity probably requires 2 Mg(2+) ions per subunit.</text>
</comment>
<reference evidence="7 8" key="1">
    <citation type="journal article" date="2008" name="J. Mol. Biol.">
        <title>Genome comparison and proteomic characterization of Thermus thermophilus bacteriophages P23-45 and P74-26: siphoviruses with triplex-forming sequences and the longest known tails.</title>
        <authorList>
            <person name="Minakhin L."/>
            <person name="Goel M."/>
            <person name="Berdygulova Z."/>
            <person name="Ramanculov E."/>
            <person name="Florens L."/>
            <person name="Glazko G."/>
            <person name="Karamychev V.N."/>
            <person name="Slesarev A.I."/>
            <person name="Kozyavkin S.A."/>
            <person name="Khromov I."/>
            <person name="Ackermann H.W."/>
            <person name="Washburn M."/>
            <person name="Mushegian A."/>
            <person name="Severinov K."/>
        </authorList>
    </citation>
    <scope>NUCLEOTIDE SEQUENCE</scope>
</reference>
<evidence type="ECO:0007829" key="11">
    <source>
        <dbReference type="PDB" id="4ZNL"/>
    </source>
</evidence>
<dbReference type="PDB" id="4ZNK">
    <property type="method" value="X-ray"/>
    <property type="resolution" value="1.93 A"/>
    <property type="chains" value="A=1-256"/>
</dbReference>
<dbReference type="GO" id="GO:0046872">
    <property type="term" value="F:metal ion binding"/>
    <property type="evidence" value="ECO:0007669"/>
    <property type="project" value="UniProtKB-UniRule"/>
</dbReference>
<dbReference type="GO" id="GO:0004519">
    <property type="term" value="F:endonuclease activity"/>
    <property type="evidence" value="ECO:0007669"/>
    <property type="project" value="UniProtKB-UniRule"/>
</dbReference>
<evidence type="ECO:0007829" key="9">
    <source>
        <dbReference type="PDB" id="4ZNI"/>
    </source>
</evidence>